<organism evidence="2">
    <name type="scientific">Serpula lacrymans var. lacrymans (strain S7.3)</name>
    <name type="common">Dry rot fungus</name>
    <dbReference type="NCBI Taxonomy" id="936435"/>
    <lineage>
        <taxon>Eukaryota</taxon>
        <taxon>Fungi</taxon>
        <taxon>Dikarya</taxon>
        <taxon>Basidiomycota</taxon>
        <taxon>Agaricomycotina</taxon>
        <taxon>Agaricomycetes</taxon>
        <taxon>Agaricomycetidae</taxon>
        <taxon>Boletales</taxon>
        <taxon>Coniophorineae</taxon>
        <taxon>Serpulaceae</taxon>
        <taxon>Serpula</taxon>
    </lineage>
</organism>
<gene>
    <name evidence="1" type="ORF">SERLA73DRAFT_80393</name>
</gene>
<evidence type="ECO:0000313" key="1">
    <source>
        <dbReference type="EMBL" id="EGN91501.1"/>
    </source>
</evidence>
<evidence type="ECO:0000313" key="2">
    <source>
        <dbReference type="Proteomes" id="UP000008063"/>
    </source>
</evidence>
<dbReference type="HOGENOM" id="CLU_2924114_0_0_1"/>
<dbReference type="AlphaFoldDB" id="F8QJL8"/>
<dbReference type="Proteomes" id="UP000008063">
    <property type="component" value="Unassembled WGS sequence"/>
</dbReference>
<sequence length="61" mass="6517">MALSQLPETLYLALQALPTMSRFSNSELEDLIDGDTLASCINIPGPSASKTELAVDDENCC</sequence>
<dbReference type="EMBL" id="GL945639">
    <property type="protein sequence ID" value="EGN91501.1"/>
    <property type="molecule type" value="Genomic_DNA"/>
</dbReference>
<reference evidence="2" key="1">
    <citation type="journal article" date="2011" name="Science">
        <title>The plant cell wall-decomposing machinery underlies the functional diversity of forest fungi.</title>
        <authorList>
            <person name="Eastwood D.C."/>
            <person name="Floudas D."/>
            <person name="Binder M."/>
            <person name="Majcherczyk A."/>
            <person name="Schneider P."/>
            <person name="Aerts A."/>
            <person name="Asiegbu F.O."/>
            <person name="Baker S.E."/>
            <person name="Barry K."/>
            <person name="Bendiksby M."/>
            <person name="Blumentritt M."/>
            <person name="Coutinho P.M."/>
            <person name="Cullen D."/>
            <person name="de Vries R.P."/>
            <person name="Gathman A."/>
            <person name="Goodell B."/>
            <person name="Henrissat B."/>
            <person name="Ihrmark K."/>
            <person name="Kauserud H."/>
            <person name="Kohler A."/>
            <person name="LaButti K."/>
            <person name="Lapidus A."/>
            <person name="Lavin J.L."/>
            <person name="Lee Y.-H."/>
            <person name="Lindquist E."/>
            <person name="Lilly W."/>
            <person name="Lucas S."/>
            <person name="Morin E."/>
            <person name="Murat C."/>
            <person name="Oguiza J.A."/>
            <person name="Park J."/>
            <person name="Pisabarro A.G."/>
            <person name="Riley R."/>
            <person name="Rosling A."/>
            <person name="Salamov A."/>
            <person name="Schmidt O."/>
            <person name="Schmutz J."/>
            <person name="Skrede I."/>
            <person name="Stenlid J."/>
            <person name="Wiebenga A."/>
            <person name="Xie X."/>
            <person name="Kuees U."/>
            <person name="Hibbett D.S."/>
            <person name="Hoffmeister D."/>
            <person name="Hoegberg N."/>
            <person name="Martin F."/>
            <person name="Grigoriev I.V."/>
            <person name="Watkinson S.C."/>
        </authorList>
    </citation>
    <scope>NUCLEOTIDE SEQUENCE [LARGE SCALE GENOMIC DNA]</scope>
    <source>
        <strain evidence="2">strain S7.3</strain>
    </source>
</reference>
<keyword evidence="2" id="KW-1185">Reference proteome</keyword>
<name>F8QJL8_SERL3</name>
<dbReference type="InParanoid" id="F8QJL8"/>
<protein>
    <submittedName>
        <fullName evidence="1">Uncharacterized protein</fullName>
    </submittedName>
</protein>
<accession>F8QJL8</accession>
<proteinExistence type="predicted"/>